<dbReference type="PROSITE" id="PS50928">
    <property type="entry name" value="ABC_TM1"/>
    <property type="match status" value="1"/>
</dbReference>
<comment type="similarity">
    <text evidence="7">Belongs to the binding-protein-dependent transport system permease family.</text>
</comment>
<dbReference type="SUPFAM" id="SSF161098">
    <property type="entry name" value="MetI-like"/>
    <property type="match status" value="1"/>
</dbReference>
<dbReference type="GO" id="GO:0055085">
    <property type="term" value="P:transmembrane transport"/>
    <property type="evidence" value="ECO:0007669"/>
    <property type="project" value="InterPro"/>
</dbReference>
<accession>A0A8J3IHP7</accession>
<organism evidence="9 10">
    <name type="scientific">Reticulibacter mediterranei</name>
    <dbReference type="NCBI Taxonomy" id="2778369"/>
    <lineage>
        <taxon>Bacteria</taxon>
        <taxon>Bacillati</taxon>
        <taxon>Chloroflexota</taxon>
        <taxon>Ktedonobacteria</taxon>
        <taxon>Ktedonobacterales</taxon>
        <taxon>Reticulibacteraceae</taxon>
        <taxon>Reticulibacter</taxon>
    </lineage>
</organism>
<evidence type="ECO:0000256" key="7">
    <source>
        <dbReference type="RuleBase" id="RU363032"/>
    </source>
</evidence>
<feature type="transmembrane region" description="Helical" evidence="7">
    <location>
        <begin position="94"/>
        <end position="114"/>
    </location>
</feature>
<dbReference type="RefSeq" id="WP_220202543.1">
    <property type="nucleotide sequence ID" value="NZ_BNJK01000001.1"/>
</dbReference>
<keyword evidence="6 7" id="KW-0472">Membrane</keyword>
<comment type="subcellular location">
    <subcellularLocation>
        <location evidence="1 7">Cell membrane</location>
        <topology evidence="1 7">Multi-pass membrane protein</topology>
    </subcellularLocation>
</comment>
<keyword evidence="5 7" id="KW-1133">Transmembrane helix</keyword>
<gene>
    <name evidence="9" type="ORF">KSF_017100</name>
</gene>
<proteinExistence type="inferred from homology"/>
<feature type="transmembrane region" description="Helical" evidence="7">
    <location>
        <begin position="224"/>
        <end position="244"/>
    </location>
</feature>
<dbReference type="GO" id="GO:0005886">
    <property type="term" value="C:plasma membrane"/>
    <property type="evidence" value="ECO:0007669"/>
    <property type="project" value="UniProtKB-SubCell"/>
</dbReference>
<dbReference type="PANTHER" id="PTHR30193:SF37">
    <property type="entry name" value="INNER MEMBRANE ABC TRANSPORTER PERMEASE PROTEIN YCJO"/>
    <property type="match status" value="1"/>
</dbReference>
<reference evidence="9" key="1">
    <citation type="submission" date="2020-10" db="EMBL/GenBank/DDBJ databases">
        <title>Taxonomic study of unclassified bacteria belonging to the class Ktedonobacteria.</title>
        <authorList>
            <person name="Yabe S."/>
            <person name="Wang C.M."/>
            <person name="Zheng Y."/>
            <person name="Sakai Y."/>
            <person name="Cavaletti L."/>
            <person name="Monciardini P."/>
            <person name="Donadio S."/>
        </authorList>
    </citation>
    <scope>NUCLEOTIDE SEQUENCE</scope>
    <source>
        <strain evidence="9">ID150040</strain>
    </source>
</reference>
<dbReference type="InterPro" id="IPR035906">
    <property type="entry name" value="MetI-like_sf"/>
</dbReference>
<evidence type="ECO:0000313" key="9">
    <source>
        <dbReference type="EMBL" id="GHO91662.1"/>
    </source>
</evidence>
<name>A0A8J3IHP7_9CHLR</name>
<dbReference type="AlphaFoldDB" id="A0A8J3IHP7"/>
<dbReference type="PANTHER" id="PTHR30193">
    <property type="entry name" value="ABC TRANSPORTER PERMEASE PROTEIN"/>
    <property type="match status" value="1"/>
</dbReference>
<feature type="domain" description="ABC transmembrane type-1" evidence="8">
    <location>
        <begin position="90"/>
        <end position="303"/>
    </location>
</feature>
<dbReference type="InterPro" id="IPR000515">
    <property type="entry name" value="MetI-like"/>
</dbReference>
<feature type="transmembrane region" description="Helical" evidence="7">
    <location>
        <begin position="126"/>
        <end position="149"/>
    </location>
</feature>
<dbReference type="Pfam" id="PF00528">
    <property type="entry name" value="BPD_transp_1"/>
    <property type="match status" value="1"/>
</dbReference>
<dbReference type="EMBL" id="BNJK01000001">
    <property type="protein sequence ID" value="GHO91662.1"/>
    <property type="molecule type" value="Genomic_DNA"/>
</dbReference>
<feature type="transmembrane region" description="Helical" evidence="7">
    <location>
        <begin position="285"/>
        <end position="307"/>
    </location>
</feature>
<feature type="transmembrane region" description="Helical" evidence="7">
    <location>
        <begin position="32"/>
        <end position="58"/>
    </location>
</feature>
<feature type="transmembrane region" description="Helical" evidence="7">
    <location>
        <begin position="183"/>
        <end position="204"/>
    </location>
</feature>
<evidence type="ECO:0000256" key="2">
    <source>
        <dbReference type="ARBA" id="ARBA00022448"/>
    </source>
</evidence>
<protein>
    <submittedName>
        <fullName evidence="9">Sugar ABC transporter permease</fullName>
    </submittedName>
</protein>
<evidence type="ECO:0000256" key="1">
    <source>
        <dbReference type="ARBA" id="ARBA00004651"/>
    </source>
</evidence>
<dbReference type="Gene3D" id="1.10.3720.10">
    <property type="entry name" value="MetI-like"/>
    <property type="match status" value="1"/>
</dbReference>
<keyword evidence="10" id="KW-1185">Reference proteome</keyword>
<keyword evidence="3" id="KW-1003">Cell membrane</keyword>
<evidence type="ECO:0000256" key="3">
    <source>
        <dbReference type="ARBA" id="ARBA00022475"/>
    </source>
</evidence>
<sequence length="313" mass="35142">MADIPLSRSAQHAASGPFASVKRFLKNHGWSYTFILPGMITFTIFILIPVLWALVISFQNDDVTSPLLWVGFRNYVLAFTTENGVFLRAIGNTLYYTVLTVTANIFIALILAALIQGRNKYAKTFFLAAFYLPAVTSAVIIAMTWRWIYNSEYGFLNYLLSVVHIAPVRWLSDPNLVFNSITLSTILTVPATGVVLFNAAMGSIPPEYYEAARIDGANAIHRWWHITLPLIKSTTLYLVVLYTIASFEVFEKFFVMVPSGVGDNTAVIVTQIFQNGFQQFRYGVASAQAFVLFLMIASVSIVQFRFLRSDVEY</sequence>
<evidence type="ECO:0000256" key="6">
    <source>
        <dbReference type="ARBA" id="ARBA00023136"/>
    </source>
</evidence>
<dbReference type="Proteomes" id="UP000597444">
    <property type="component" value="Unassembled WGS sequence"/>
</dbReference>
<evidence type="ECO:0000256" key="4">
    <source>
        <dbReference type="ARBA" id="ARBA00022692"/>
    </source>
</evidence>
<keyword evidence="2 7" id="KW-0813">Transport</keyword>
<evidence type="ECO:0000313" key="10">
    <source>
        <dbReference type="Proteomes" id="UP000597444"/>
    </source>
</evidence>
<evidence type="ECO:0000259" key="8">
    <source>
        <dbReference type="PROSITE" id="PS50928"/>
    </source>
</evidence>
<keyword evidence="4 7" id="KW-0812">Transmembrane</keyword>
<dbReference type="InterPro" id="IPR051393">
    <property type="entry name" value="ABC_transporter_permease"/>
</dbReference>
<comment type="caution">
    <text evidence="9">The sequence shown here is derived from an EMBL/GenBank/DDBJ whole genome shotgun (WGS) entry which is preliminary data.</text>
</comment>
<evidence type="ECO:0000256" key="5">
    <source>
        <dbReference type="ARBA" id="ARBA00022989"/>
    </source>
</evidence>
<dbReference type="CDD" id="cd06261">
    <property type="entry name" value="TM_PBP2"/>
    <property type="match status" value="1"/>
</dbReference>